<evidence type="ECO:0000313" key="4">
    <source>
        <dbReference type="Proteomes" id="UP000313359"/>
    </source>
</evidence>
<dbReference type="Proteomes" id="UP000313359">
    <property type="component" value="Unassembled WGS sequence"/>
</dbReference>
<dbReference type="SUPFAM" id="SSF56112">
    <property type="entry name" value="Protein kinase-like (PK-like)"/>
    <property type="match status" value="1"/>
</dbReference>
<feature type="domain" description="Fungal-type protein kinase" evidence="2">
    <location>
        <begin position="349"/>
        <end position="669"/>
    </location>
</feature>
<dbReference type="OrthoDB" id="2749390at2759"/>
<dbReference type="PANTHER" id="PTHR38248:SF2">
    <property type="entry name" value="FUNK1 11"/>
    <property type="match status" value="1"/>
</dbReference>
<feature type="region of interest" description="Disordered" evidence="1">
    <location>
        <begin position="851"/>
        <end position="897"/>
    </location>
</feature>
<evidence type="ECO:0000259" key="2">
    <source>
        <dbReference type="Pfam" id="PF17667"/>
    </source>
</evidence>
<dbReference type="Pfam" id="PF17667">
    <property type="entry name" value="Pkinase_fungal"/>
    <property type="match status" value="1"/>
</dbReference>
<dbReference type="InterPro" id="IPR040976">
    <property type="entry name" value="Pkinase_fungal"/>
</dbReference>
<dbReference type="InterPro" id="IPR011009">
    <property type="entry name" value="Kinase-like_dom_sf"/>
</dbReference>
<protein>
    <recommendedName>
        <fullName evidence="2">Fungal-type protein kinase domain-containing protein</fullName>
    </recommendedName>
</protein>
<name>A0A5C2RTR7_9APHY</name>
<reference evidence="3" key="1">
    <citation type="journal article" date="2018" name="Genome Biol. Evol.">
        <title>Genomics and development of Lentinus tigrinus, a white-rot wood-decaying mushroom with dimorphic fruiting bodies.</title>
        <authorList>
            <person name="Wu B."/>
            <person name="Xu Z."/>
            <person name="Knudson A."/>
            <person name="Carlson A."/>
            <person name="Chen N."/>
            <person name="Kovaka S."/>
            <person name="LaButti K."/>
            <person name="Lipzen A."/>
            <person name="Pennachio C."/>
            <person name="Riley R."/>
            <person name="Schakwitz W."/>
            <person name="Umezawa K."/>
            <person name="Ohm R.A."/>
            <person name="Grigoriev I.V."/>
            <person name="Nagy L.G."/>
            <person name="Gibbons J."/>
            <person name="Hibbett D."/>
        </authorList>
    </citation>
    <scope>NUCLEOTIDE SEQUENCE [LARGE SCALE GENOMIC DNA]</scope>
    <source>
        <strain evidence="3">ALCF2SS1-6</strain>
    </source>
</reference>
<evidence type="ECO:0000313" key="3">
    <source>
        <dbReference type="EMBL" id="RPD53576.1"/>
    </source>
</evidence>
<dbReference type="EMBL" id="ML122319">
    <property type="protein sequence ID" value="RPD53576.1"/>
    <property type="molecule type" value="Genomic_DNA"/>
</dbReference>
<feature type="region of interest" description="Disordered" evidence="1">
    <location>
        <begin position="437"/>
        <end position="530"/>
    </location>
</feature>
<dbReference type="InterPro" id="IPR008266">
    <property type="entry name" value="Tyr_kinase_AS"/>
</dbReference>
<dbReference type="PANTHER" id="PTHR38248">
    <property type="entry name" value="FUNK1 6"/>
    <property type="match status" value="1"/>
</dbReference>
<sequence>MQDCSDISLPLSPCGFQDKYIPLPCDFNIRYPDHRIEQIRKAFATKFSDKRKVQEAEESQTTGGSGKKRAVERSIVDTWVEVHREFDLFPGYILNTSENKPDAGDKKQLKVDATLIADSDKEKIIRSASNWALSRLPIEFKRGGREYDPFDDREGYNVEATAATRRHVRGQLMSYAGRVCSYQHRTKLFQLLVNGEEFRMLRWDRGSVAFTSALNYLESVTNMRLLLQLLYGFTMLDDCSQGLDHTAVPLPADSCGWKRMDVLSFHHNDLSHDERRLPKAFTVPTGFTPPTAEAPHSPLFNGCHLYRDPMAILSATDDYAPLSLHVVPVWTYVRRLFRDSLDANYPRYQITVNDHKYLVGRPVFENHGMVGRGTRGYVALEWETQRLVFLKDAWRPFYVGVEKEGDVLAKLNKEGTSRVPTLINHGDVYEADEKVQETETSKFAPTRDVQGGQAQPTPDKHGRKIAPIPASRPTTALANDASGSNTRVTLPPIPASMPEASIPSQPLSDGSSRGVKRSSEDVEAEDEAHAQRLPGSGLRHFVHYRIVVAEVCLPSTAFLSGRMWARIVWHCLQAHQQAYEKCSIIHRDISVGNILILPTLIYTMANVPAVYWSGVLTDWELAKDVTVGFARQPERTGTWQFMPLRCIKHPSLPVSVPDELESCFQVLLYNAVRFLLHNLPDVHSFVTHYFDNAIVIANDVADASPVKHSAINTGRIVFSQDVLHFEMPVNVRGDHPMNELIRRLLKLFCARYRVLEWEETKAAHATQAAALPLIPSAEEAVPDLDDQIEQTPFTARPSEESIASGPTAEDFEFAESLKTHHAVVDIFAEIVQTAQWPKQAEKDVVDDRLFGYRQPPRVNPLTKDKPSKQAKTAPVGGPSSRWASAGRSKAKLEVLSE</sequence>
<dbReference type="Gene3D" id="1.10.510.10">
    <property type="entry name" value="Transferase(Phosphotransferase) domain 1"/>
    <property type="match status" value="1"/>
</dbReference>
<dbReference type="GO" id="GO:0004672">
    <property type="term" value="F:protein kinase activity"/>
    <property type="evidence" value="ECO:0007669"/>
    <property type="project" value="InterPro"/>
</dbReference>
<organism evidence="3 4">
    <name type="scientific">Lentinus tigrinus ALCF2SS1-6</name>
    <dbReference type="NCBI Taxonomy" id="1328759"/>
    <lineage>
        <taxon>Eukaryota</taxon>
        <taxon>Fungi</taxon>
        <taxon>Dikarya</taxon>
        <taxon>Basidiomycota</taxon>
        <taxon>Agaricomycotina</taxon>
        <taxon>Agaricomycetes</taxon>
        <taxon>Polyporales</taxon>
        <taxon>Polyporaceae</taxon>
        <taxon>Lentinus</taxon>
    </lineage>
</organism>
<feature type="compositionally biased region" description="Polar residues" evidence="1">
    <location>
        <begin position="472"/>
        <end position="488"/>
    </location>
</feature>
<dbReference type="AlphaFoldDB" id="A0A5C2RTR7"/>
<proteinExistence type="predicted"/>
<dbReference type="PROSITE" id="PS00109">
    <property type="entry name" value="PROTEIN_KINASE_TYR"/>
    <property type="match status" value="1"/>
</dbReference>
<feature type="compositionally biased region" description="Polar residues" evidence="1">
    <location>
        <begin position="502"/>
        <end position="511"/>
    </location>
</feature>
<keyword evidence="4" id="KW-1185">Reference proteome</keyword>
<gene>
    <name evidence="3" type="ORF">L227DRAFT_557418</name>
</gene>
<evidence type="ECO:0000256" key="1">
    <source>
        <dbReference type="SAM" id="MobiDB-lite"/>
    </source>
</evidence>
<accession>A0A5C2RTR7</accession>